<dbReference type="PANTHER" id="PTHR24287:SF1">
    <property type="entry name" value="P450, PUTATIVE (EUROFUNG)-RELATED"/>
    <property type="match status" value="1"/>
</dbReference>
<dbReference type="InterPro" id="IPR002401">
    <property type="entry name" value="Cyt_P450_E_grp-I"/>
</dbReference>
<keyword evidence="3 8" id="KW-0349">Heme</keyword>
<keyword evidence="6 8" id="KW-0408">Iron</keyword>
<dbReference type="Gene3D" id="1.10.630.10">
    <property type="entry name" value="Cytochrome P450"/>
    <property type="match status" value="1"/>
</dbReference>
<dbReference type="PROSITE" id="PS00086">
    <property type="entry name" value="CYTOCHROME_P450"/>
    <property type="match status" value="1"/>
</dbReference>
<dbReference type="GO" id="GO:0004497">
    <property type="term" value="F:monooxygenase activity"/>
    <property type="evidence" value="ECO:0007669"/>
    <property type="project" value="UniProtKB-KW"/>
</dbReference>
<keyword evidence="10" id="KW-0812">Transmembrane</keyword>
<proteinExistence type="inferred from homology"/>
<evidence type="ECO:0000256" key="9">
    <source>
        <dbReference type="RuleBase" id="RU000461"/>
    </source>
</evidence>
<name>A0A9P6ZN97_9AGAM</name>
<accession>A0A9P6ZN97</accession>
<keyword evidence="5 9" id="KW-0560">Oxidoreductase</keyword>
<dbReference type="GO" id="GO:0016705">
    <property type="term" value="F:oxidoreductase activity, acting on paired donors, with incorporation or reduction of molecular oxygen"/>
    <property type="evidence" value="ECO:0007669"/>
    <property type="project" value="InterPro"/>
</dbReference>
<dbReference type="GO" id="GO:0020037">
    <property type="term" value="F:heme binding"/>
    <property type="evidence" value="ECO:0007669"/>
    <property type="project" value="InterPro"/>
</dbReference>
<evidence type="ECO:0000313" key="12">
    <source>
        <dbReference type="Proteomes" id="UP000714275"/>
    </source>
</evidence>
<gene>
    <name evidence="11" type="ORF">EV702DRAFT_1131473</name>
</gene>
<keyword evidence="10" id="KW-1133">Transmembrane helix</keyword>
<evidence type="ECO:0000256" key="8">
    <source>
        <dbReference type="PIRSR" id="PIRSR602401-1"/>
    </source>
</evidence>
<protein>
    <submittedName>
        <fullName evidence="11">Cytochrome P450</fullName>
    </submittedName>
</protein>
<evidence type="ECO:0000256" key="10">
    <source>
        <dbReference type="SAM" id="Phobius"/>
    </source>
</evidence>
<dbReference type="OrthoDB" id="1470350at2759"/>
<evidence type="ECO:0000256" key="4">
    <source>
        <dbReference type="ARBA" id="ARBA00022723"/>
    </source>
</evidence>
<dbReference type="InterPro" id="IPR047146">
    <property type="entry name" value="Cyt_P450_E_CYP52_fungi"/>
</dbReference>
<dbReference type="GO" id="GO:0005506">
    <property type="term" value="F:iron ion binding"/>
    <property type="evidence" value="ECO:0007669"/>
    <property type="project" value="InterPro"/>
</dbReference>
<reference evidence="11" key="1">
    <citation type="journal article" date="2020" name="New Phytol.">
        <title>Comparative genomics reveals dynamic genome evolution in host specialist ectomycorrhizal fungi.</title>
        <authorList>
            <person name="Lofgren L.A."/>
            <person name="Nguyen N.H."/>
            <person name="Vilgalys R."/>
            <person name="Ruytinx J."/>
            <person name="Liao H.L."/>
            <person name="Branco S."/>
            <person name="Kuo A."/>
            <person name="LaButti K."/>
            <person name="Lipzen A."/>
            <person name="Andreopoulos W."/>
            <person name="Pangilinan J."/>
            <person name="Riley R."/>
            <person name="Hundley H."/>
            <person name="Na H."/>
            <person name="Barry K."/>
            <person name="Grigoriev I.V."/>
            <person name="Stajich J.E."/>
            <person name="Kennedy P.G."/>
        </authorList>
    </citation>
    <scope>NUCLEOTIDE SEQUENCE</scope>
    <source>
        <strain evidence="11">DOB743</strain>
    </source>
</reference>
<evidence type="ECO:0000256" key="6">
    <source>
        <dbReference type="ARBA" id="ARBA00023004"/>
    </source>
</evidence>
<evidence type="ECO:0000256" key="1">
    <source>
        <dbReference type="ARBA" id="ARBA00001971"/>
    </source>
</evidence>
<dbReference type="PRINTS" id="PR00385">
    <property type="entry name" value="P450"/>
</dbReference>
<dbReference type="CDD" id="cd11063">
    <property type="entry name" value="CYP52"/>
    <property type="match status" value="1"/>
</dbReference>
<evidence type="ECO:0000256" key="5">
    <source>
        <dbReference type="ARBA" id="ARBA00023002"/>
    </source>
</evidence>
<sequence>MNLNLPSSSLAAGSMITPGVSFLGRTVVLAGSLYLGTVHLARFATKSGISLPPWILLLGVTSSIPIGFALRILYIGIVRRRQAARMGARLASPLKGKRFGNIDIMLKLVDRFNNGYPGDGLAEFVAEFGTCFNIHVMFEDLIFTVEPSHIKTILASDFENYVKGDKFRHTMSSVLGTGVFNSDGEMWKFHRSMTRPFFSHDRISHFNTFDRHAENAITQMKARFSAGYPVDFQDLMSRFTLDSATEFLFGHCVHSLSAGLPYPHNVAMTDALTGKAKIAEDFAQAFADAQTLIAQRPRKGWVWPLFEIFKDNTAAPMRIVNSFIDPILKEAIAKKRSHASGEKNVDNDDTTLLDHLVQTTTDPVVLKDEILNIMIAGRDTTAGTLTVALYLLSTHPHVMTRLREEVMTKVGPTDRPTYDNIRDMKYLRAVINETMRLFSPVPLNVRESVNASTLPATSHLDKPIYVPPKTSIAYSVFLMHRRKDLWGPDADEFDPDRFLDERLQKYLTPKPFIFLPFNAGPRICLGQQFAYNEMSFMLIRLLQSFSSITLHPEAQHPDTLPPADWAQAEGRKSREQFWPKVHLTIYAHGGLWIRMTEAENAD</sequence>
<evidence type="ECO:0000256" key="7">
    <source>
        <dbReference type="ARBA" id="ARBA00023033"/>
    </source>
</evidence>
<dbReference type="AlphaFoldDB" id="A0A9P6ZN97"/>
<organism evidence="11 12">
    <name type="scientific">Suillus placidus</name>
    <dbReference type="NCBI Taxonomy" id="48579"/>
    <lineage>
        <taxon>Eukaryota</taxon>
        <taxon>Fungi</taxon>
        <taxon>Dikarya</taxon>
        <taxon>Basidiomycota</taxon>
        <taxon>Agaricomycotina</taxon>
        <taxon>Agaricomycetes</taxon>
        <taxon>Agaricomycetidae</taxon>
        <taxon>Boletales</taxon>
        <taxon>Suillineae</taxon>
        <taxon>Suillaceae</taxon>
        <taxon>Suillus</taxon>
    </lineage>
</organism>
<dbReference type="InterPro" id="IPR001128">
    <property type="entry name" value="Cyt_P450"/>
</dbReference>
<keyword evidence="4 8" id="KW-0479">Metal-binding</keyword>
<comment type="caution">
    <text evidence="11">The sequence shown here is derived from an EMBL/GenBank/DDBJ whole genome shotgun (WGS) entry which is preliminary data.</text>
</comment>
<evidence type="ECO:0000256" key="2">
    <source>
        <dbReference type="ARBA" id="ARBA00010617"/>
    </source>
</evidence>
<feature type="transmembrane region" description="Helical" evidence="10">
    <location>
        <begin position="12"/>
        <end position="34"/>
    </location>
</feature>
<keyword evidence="10" id="KW-0472">Membrane</keyword>
<dbReference type="Pfam" id="PF00067">
    <property type="entry name" value="p450"/>
    <property type="match status" value="1"/>
</dbReference>
<keyword evidence="7 9" id="KW-0503">Monooxygenase</keyword>
<dbReference type="PRINTS" id="PR00463">
    <property type="entry name" value="EP450I"/>
</dbReference>
<feature type="binding site" description="axial binding residue" evidence="8">
    <location>
        <position position="524"/>
    </location>
    <ligand>
        <name>heme</name>
        <dbReference type="ChEBI" id="CHEBI:30413"/>
    </ligand>
    <ligandPart>
        <name>Fe</name>
        <dbReference type="ChEBI" id="CHEBI:18248"/>
    </ligandPart>
</feature>
<evidence type="ECO:0000313" key="11">
    <source>
        <dbReference type="EMBL" id="KAG1773291.1"/>
    </source>
</evidence>
<dbReference type="InterPro" id="IPR017972">
    <property type="entry name" value="Cyt_P450_CS"/>
</dbReference>
<dbReference type="PANTHER" id="PTHR24287">
    <property type="entry name" value="P450, PUTATIVE (EUROFUNG)-RELATED"/>
    <property type="match status" value="1"/>
</dbReference>
<keyword evidence="12" id="KW-1185">Reference proteome</keyword>
<feature type="transmembrane region" description="Helical" evidence="10">
    <location>
        <begin position="54"/>
        <end position="77"/>
    </location>
</feature>
<comment type="similarity">
    <text evidence="2 9">Belongs to the cytochrome P450 family.</text>
</comment>
<comment type="cofactor">
    <cofactor evidence="1 8">
        <name>heme</name>
        <dbReference type="ChEBI" id="CHEBI:30413"/>
    </cofactor>
</comment>
<dbReference type="EMBL" id="JABBWD010000049">
    <property type="protein sequence ID" value="KAG1773291.1"/>
    <property type="molecule type" value="Genomic_DNA"/>
</dbReference>
<dbReference type="Proteomes" id="UP000714275">
    <property type="component" value="Unassembled WGS sequence"/>
</dbReference>
<evidence type="ECO:0000256" key="3">
    <source>
        <dbReference type="ARBA" id="ARBA00022617"/>
    </source>
</evidence>
<dbReference type="InterPro" id="IPR036396">
    <property type="entry name" value="Cyt_P450_sf"/>
</dbReference>
<dbReference type="SUPFAM" id="SSF48264">
    <property type="entry name" value="Cytochrome P450"/>
    <property type="match status" value="1"/>
</dbReference>